<sequence>LFKTNIDNTLRDSSLFRWPLKLVQQSKQMLFPSENKAFFQRYLPACQGEDNEGSVSSYIIWGFIQNTFISD</sequence>
<organism evidence="1 2">
    <name type="scientific">Gadus morhua</name>
    <name type="common">Atlantic cod</name>
    <dbReference type="NCBI Taxonomy" id="8049"/>
    <lineage>
        <taxon>Eukaryota</taxon>
        <taxon>Metazoa</taxon>
        <taxon>Chordata</taxon>
        <taxon>Craniata</taxon>
        <taxon>Vertebrata</taxon>
        <taxon>Euteleostomi</taxon>
        <taxon>Actinopterygii</taxon>
        <taxon>Neopterygii</taxon>
        <taxon>Teleostei</taxon>
        <taxon>Neoteleostei</taxon>
        <taxon>Acanthomorphata</taxon>
        <taxon>Zeiogadaria</taxon>
        <taxon>Gadariae</taxon>
        <taxon>Gadiformes</taxon>
        <taxon>Gadoidei</taxon>
        <taxon>Gadidae</taxon>
        <taxon>Gadus</taxon>
    </lineage>
</organism>
<protein>
    <submittedName>
        <fullName evidence="1">Uncharacterized protein</fullName>
    </submittedName>
</protein>
<reference evidence="1" key="2">
    <citation type="submission" date="2025-09" db="UniProtKB">
        <authorList>
            <consortium name="Ensembl"/>
        </authorList>
    </citation>
    <scope>IDENTIFICATION</scope>
</reference>
<evidence type="ECO:0000313" key="1">
    <source>
        <dbReference type="Ensembl" id="ENSGMOP00000064956.1"/>
    </source>
</evidence>
<name>A0A8C5CYH2_GADMO</name>
<accession>A0A8C5CYH2</accession>
<dbReference type="Ensembl" id="ENSGMOT00000075484.1">
    <property type="protein sequence ID" value="ENSGMOP00000064956.1"/>
    <property type="gene ID" value="ENSGMOG00000032521.1"/>
</dbReference>
<evidence type="ECO:0000313" key="2">
    <source>
        <dbReference type="Proteomes" id="UP000694546"/>
    </source>
</evidence>
<proteinExistence type="predicted"/>
<reference evidence="1" key="1">
    <citation type="submission" date="2025-08" db="UniProtKB">
        <authorList>
            <consortium name="Ensembl"/>
        </authorList>
    </citation>
    <scope>IDENTIFICATION</scope>
</reference>
<dbReference type="Proteomes" id="UP000694546">
    <property type="component" value="Chromosome 13"/>
</dbReference>
<keyword evidence="2" id="KW-1185">Reference proteome</keyword>
<dbReference type="AlphaFoldDB" id="A0A8C5CYH2"/>